<keyword evidence="1" id="KW-0853">WD repeat</keyword>
<accession>A0ABW6A7V5</accession>
<dbReference type="SMART" id="SM00320">
    <property type="entry name" value="WD40"/>
    <property type="match status" value="6"/>
</dbReference>
<sequence length="326" mass="36660">MKYLLIILISVLPFSLVNGQRVMSPDTARNIKPEGTLTLDRRFDDEVFAVGGDDKLLRIYSAGNMQLLKAYAFTAMIRNISWHPQNKNILAVTTGGNVNGILHIEDNAFTQLDIPDGARAVSWNFNGQLLATADNAGLIKIWNAKGALLRTIKKQDENSYFSLDWHPFKNLLVVSGDDIRIADTTGITHKVIKHRKENTGVLAVRWHPSGDFFVSGDYGQAEEGIATLLQFWKTDGTLIKTVKGSKGEIRNLEWDLSGQYLATASDRFRIWDRNGKLLNETKEENSWWGIDWDHKSNMILTAGFSGDIMLWNKEGKLLQVIRGKAK</sequence>
<evidence type="ECO:0000313" key="3">
    <source>
        <dbReference type="EMBL" id="MFD2921388.1"/>
    </source>
</evidence>
<dbReference type="SUPFAM" id="SSF50978">
    <property type="entry name" value="WD40 repeat-like"/>
    <property type="match status" value="1"/>
</dbReference>
<dbReference type="InterPro" id="IPR036322">
    <property type="entry name" value="WD40_repeat_dom_sf"/>
</dbReference>
<name>A0ABW6A7V5_9BACT</name>
<dbReference type="PANTHER" id="PTHR22846:SF2">
    <property type="entry name" value="F-BOX-LIKE_WD REPEAT-CONTAINING PROTEIN EBI"/>
    <property type="match status" value="1"/>
</dbReference>
<evidence type="ECO:0000313" key="4">
    <source>
        <dbReference type="Proteomes" id="UP001597511"/>
    </source>
</evidence>
<proteinExistence type="predicted"/>
<dbReference type="InterPro" id="IPR001680">
    <property type="entry name" value="WD40_rpt"/>
</dbReference>
<comment type="caution">
    <text evidence="3">The sequence shown here is derived from an EMBL/GenBank/DDBJ whole genome shotgun (WGS) entry which is preliminary data.</text>
</comment>
<organism evidence="3 4">
    <name type="scientific">Terrimonas rubra</name>
    <dbReference type="NCBI Taxonomy" id="1035890"/>
    <lineage>
        <taxon>Bacteria</taxon>
        <taxon>Pseudomonadati</taxon>
        <taxon>Bacteroidota</taxon>
        <taxon>Chitinophagia</taxon>
        <taxon>Chitinophagales</taxon>
        <taxon>Chitinophagaceae</taxon>
        <taxon>Terrimonas</taxon>
    </lineage>
</organism>
<evidence type="ECO:0000256" key="2">
    <source>
        <dbReference type="ARBA" id="ARBA00022737"/>
    </source>
</evidence>
<dbReference type="InterPro" id="IPR015943">
    <property type="entry name" value="WD40/YVTN_repeat-like_dom_sf"/>
</dbReference>
<dbReference type="Pfam" id="PF00400">
    <property type="entry name" value="WD40"/>
    <property type="match status" value="3"/>
</dbReference>
<dbReference type="InterPro" id="IPR045183">
    <property type="entry name" value="Ebi-like"/>
</dbReference>
<dbReference type="RefSeq" id="WP_386101592.1">
    <property type="nucleotide sequence ID" value="NZ_JBHUOZ010000003.1"/>
</dbReference>
<protein>
    <submittedName>
        <fullName evidence="3">WD40 repeat domain-containing protein</fullName>
    </submittedName>
</protein>
<evidence type="ECO:0000256" key="1">
    <source>
        <dbReference type="ARBA" id="ARBA00022574"/>
    </source>
</evidence>
<gene>
    <name evidence="3" type="ORF">ACFS6H_16800</name>
</gene>
<keyword evidence="4" id="KW-1185">Reference proteome</keyword>
<dbReference type="PANTHER" id="PTHR22846">
    <property type="entry name" value="WD40 REPEAT PROTEIN"/>
    <property type="match status" value="1"/>
</dbReference>
<reference evidence="4" key="1">
    <citation type="journal article" date="2019" name="Int. J. Syst. Evol. Microbiol.">
        <title>The Global Catalogue of Microorganisms (GCM) 10K type strain sequencing project: providing services to taxonomists for standard genome sequencing and annotation.</title>
        <authorList>
            <consortium name="The Broad Institute Genomics Platform"/>
            <consortium name="The Broad Institute Genome Sequencing Center for Infectious Disease"/>
            <person name="Wu L."/>
            <person name="Ma J."/>
        </authorList>
    </citation>
    <scope>NUCLEOTIDE SEQUENCE [LARGE SCALE GENOMIC DNA]</scope>
    <source>
        <strain evidence="4">KCTC 23299</strain>
    </source>
</reference>
<dbReference type="Gene3D" id="2.130.10.10">
    <property type="entry name" value="YVTN repeat-like/Quinoprotein amine dehydrogenase"/>
    <property type="match status" value="2"/>
</dbReference>
<keyword evidence="2" id="KW-0677">Repeat</keyword>
<dbReference type="Proteomes" id="UP001597511">
    <property type="component" value="Unassembled WGS sequence"/>
</dbReference>
<dbReference type="EMBL" id="JBHUOZ010000003">
    <property type="protein sequence ID" value="MFD2921388.1"/>
    <property type="molecule type" value="Genomic_DNA"/>
</dbReference>